<organism evidence="1 2">
    <name type="scientific">Vespula squamosa</name>
    <name type="common">Southern yellow jacket</name>
    <name type="synonym">Wasp</name>
    <dbReference type="NCBI Taxonomy" id="30214"/>
    <lineage>
        <taxon>Eukaryota</taxon>
        <taxon>Metazoa</taxon>
        <taxon>Ecdysozoa</taxon>
        <taxon>Arthropoda</taxon>
        <taxon>Hexapoda</taxon>
        <taxon>Insecta</taxon>
        <taxon>Pterygota</taxon>
        <taxon>Neoptera</taxon>
        <taxon>Endopterygota</taxon>
        <taxon>Hymenoptera</taxon>
        <taxon>Apocrita</taxon>
        <taxon>Aculeata</taxon>
        <taxon>Vespoidea</taxon>
        <taxon>Vespidae</taxon>
        <taxon>Vespinae</taxon>
        <taxon>Vespula</taxon>
    </lineage>
</organism>
<evidence type="ECO:0000313" key="1">
    <source>
        <dbReference type="EMBL" id="KAL2740108.1"/>
    </source>
</evidence>
<proteinExistence type="predicted"/>
<gene>
    <name evidence="1" type="ORF">V1478_000249</name>
</gene>
<evidence type="ECO:0000313" key="2">
    <source>
        <dbReference type="Proteomes" id="UP001607302"/>
    </source>
</evidence>
<keyword evidence="2" id="KW-1185">Reference proteome</keyword>
<protein>
    <submittedName>
        <fullName evidence="1">Uncharacterized protein</fullName>
    </submittedName>
</protein>
<dbReference type="AlphaFoldDB" id="A0ABD2C4Z6"/>
<dbReference type="Proteomes" id="UP001607302">
    <property type="component" value="Unassembled WGS sequence"/>
</dbReference>
<accession>A0ABD2C4Z6</accession>
<dbReference type="EMBL" id="JAUDFV010000020">
    <property type="protein sequence ID" value="KAL2740108.1"/>
    <property type="molecule type" value="Genomic_DNA"/>
</dbReference>
<name>A0ABD2C4Z6_VESSQ</name>
<comment type="caution">
    <text evidence="1">The sequence shown here is derived from an EMBL/GenBank/DDBJ whole genome shotgun (WGS) entry which is preliminary data.</text>
</comment>
<reference evidence="1 2" key="1">
    <citation type="journal article" date="2024" name="Ann. Entomol. Soc. Am.">
        <title>Genomic analyses of the southern and eastern yellowjacket wasps (Hymenoptera: Vespidae) reveal evolutionary signatures of social life.</title>
        <authorList>
            <person name="Catto M.A."/>
            <person name="Caine P.B."/>
            <person name="Orr S.E."/>
            <person name="Hunt B.G."/>
            <person name="Goodisman M.A.D."/>
        </authorList>
    </citation>
    <scope>NUCLEOTIDE SEQUENCE [LARGE SCALE GENOMIC DNA]</scope>
    <source>
        <strain evidence="1">233</strain>
        <tissue evidence="1">Head and thorax</tissue>
    </source>
</reference>
<sequence length="98" mass="11566">MVCEIFVELKLAFFSLYKKKNGELTQKDSYEIKCGKIKGNCSRPVSECIEMADLKEQVEGRVRKTNQKKKTNDELYIDPEISEVDRSYFSDIFRIHYE</sequence>